<dbReference type="AlphaFoldDB" id="V2WJ34"/>
<comment type="caution">
    <text evidence="1">The sequence shown here is derived from an EMBL/GenBank/DDBJ whole genome shotgun (WGS) entry which is preliminary data.</text>
</comment>
<reference evidence="1 2" key="1">
    <citation type="journal article" date="2014" name="BMC Genomics">
        <title>Genome and secretome analysis of the hemibiotrophic fungal pathogen, Moniliophthora roreri, which causes frosty pod rot disease of cacao: mechanisms of the biotrophic and necrotrophic phases.</title>
        <authorList>
            <person name="Meinhardt L.W."/>
            <person name="Costa G.G.L."/>
            <person name="Thomazella D.P.T."/>
            <person name="Teixeira P.J.P.L."/>
            <person name="Carazzolle M.F."/>
            <person name="Schuster S.C."/>
            <person name="Carlson J.E."/>
            <person name="Guiltinan M.J."/>
            <person name="Mieczkowski P."/>
            <person name="Farmer A."/>
            <person name="Ramaraj T."/>
            <person name="Crozier J."/>
            <person name="Davis R.E."/>
            <person name="Shao J."/>
            <person name="Melnick R.L."/>
            <person name="Pereira G.A.G."/>
            <person name="Bailey B.A."/>
        </authorList>
    </citation>
    <scope>NUCLEOTIDE SEQUENCE [LARGE SCALE GENOMIC DNA]</scope>
    <source>
        <strain evidence="1 2">MCA 2997</strain>
    </source>
</reference>
<gene>
    <name evidence="1" type="ORF">Moror_3461</name>
</gene>
<dbReference type="HOGENOM" id="CLU_2812987_0_0_1"/>
<organism evidence="1 2">
    <name type="scientific">Moniliophthora roreri (strain MCA 2997)</name>
    <name type="common">Cocoa frosty pod rot fungus</name>
    <name type="synonym">Crinipellis roreri</name>
    <dbReference type="NCBI Taxonomy" id="1381753"/>
    <lineage>
        <taxon>Eukaryota</taxon>
        <taxon>Fungi</taxon>
        <taxon>Dikarya</taxon>
        <taxon>Basidiomycota</taxon>
        <taxon>Agaricomycotina</taxon>
        <taxon>Agaricomycetes</taxon>
        <taxon>Agaricomycetidae</taxon>
        <taxon>Agaricales</taxon>
        <taxon>Marasmiineae</taxon>
        <taxon>Marasmiaceae</taxon>
        <taxon>Moniliophthora</taxon>
    </lineage>
</organism>
<dbReference type="EMBL" id="AWSO01000874">
    <property type="protein sequence ID" value="ESK86848.1"/>
    <property type="molecule type" value="Genomic_DNA"/>
</dbReference>
<protein>
    <submittedName>
        <fullName evidence="1">Uncharacterized protein</fullName>
    </submittedName>
</protein>
<name>V2WJ34_MONRO</name>
<evidence type="ECO:0000313" key="1">
    <source>
        <dbReference type="EMBL" id="ESK86848.1"/>
    </source>
</evidence>
<proteinExistence type="predicted"/>
<accession>V2WJ34</accession>
<dbReference type="KEGG" id="mrr:Moror_3461"/>
<evidence type="ECO:0000313" key="2">
    <source>
        <dbReference type="Proteomes" id="UP000017559"/>
    </source>
</evidence>
<sequence length="67" mass="7647">MKRSTRNHQKTLTLTRSTELTCFFSCEDQEYNSAGYGKGDARLVDQDCALLLRGKLSYEFIFKGDTS</sequence>
<keyword evidence="2" id="KW-1185">Reference proteome</keyword>
<dbReference type="Proteomes" id="UP000017559">
    <property type="component" value="Unassembled WGS sequence"/>
</dbReference>